<gene>
    <name evidence="1" type="ORF">FOH10_05250</name>
</gene>
<sequence length="226" mass="25872">MELMLVLLLLSVSAIVAPIVVAVAITSHREQARRLEMARLHQWAVRNGLHYTPNDRTVSALSLRAPFGVGNDRVGHDVFRGNHRGRAIVFGEYRYTTKNNKSTVVHSWQFVALALPSCRPWLSVSRDFGSGLFSCRGRKGVLLESQEFNERFRIDAASERFAYDVLSPRMMEWLLADARANTVGFRFEGQWAITVRAGRLRPDEVWFHADFLHDVIGQVPDFVWRY</sequence>
<proteinExistence type="predicted"/>
<dbReference type="KEGG" id="nod:FOH10_05250"/>
<dbReference type="Proteomes" id="UP000317039">
    <property type="component" value="Chromosome"/>
</dbReference>
<organism evidence="1 2">
    <name type="scientific">Nocardia otitidiscaviarum</name>
    <dbReference type="NCBI Taxonomy" id="1823"/>
    <lineage>
        <taxon>Bacteria</taxon>
        <taxon>Bacillati</taxon>
        <taxon>Actinomycetota</taxon>
        <taxon>Actinomycetes</taxon>
        <taxon>Mycobacteriales</taxon>
        <taxon>Nocardiaceae</taxon>
        <taxon>Nocardia</taxon>
    </lineage>
</organism>
<dbReference type="RefSeq" id="WP_143979846.1">
    <property type="nucleotide sequence ID" value="NZ_CP041695.1"/>
</dbReference>
<name>A0A516NH48_9NOCA</name>
<dbReference type="EMBL" id="CP041695">
    <property type="protein sequence ID" value="QDP78232.1"/>
    <property type="molecule type" value="Genomic_DNA"/>
</dbReference>
<dbReference type="AlphaFoldDB" id="A0A516NH48"/>
<evidence type="ECO:0000313" key="2">
    <source>
        <dbReference type="Proteomes" id="UP000317039"/>
    </source>
</evidence>
<protein>
    <recommendedName>
        <fullName evidence="3">DUF3137 domain-containing protein</fullName>
    </recommendedName>
</protein>
<dbReference type="GeneID" id="80331798"/>
<reference evidence="1 2" key="1">
    <citation type="submission" date="2019-07" db="EMBL/GenBank/DDBJ databases">
        <title>Complete Genome Sequence and Methylome Analysis of Nocardia otitidis-caviarum NEB252.</title>
        <authorList>
            <person name="Fomenkov A."/>
            <person name="Anton B.P."/>
            <person name="Vincze T."/>
            <person name="Roberts R.J."/>
        </authorList>
    </citation>
    <scope>NUCLEOTIDE SEQUENCE [LARGE SCALE GENOMIC DNA]</scope>
    <source>
        <strain evidence="1 2">NEB252</strain>
    </source>
</reference>
<evidence type="ECO:0000313" key="1">
    <source>
        <dbReference type="EMBL" id="QDP78232.1"/>
    </source>
</evidence>
<accession>A0A516NH48</accession>
<evidence type="ECO:0008006" key="3">
    <source>
        <dbReference type="Google" id="ProtNLM"/>
    </source>
</evidence>